<accession>A0AAX4IZV5</accession>
<dbReference type="RefSeq" id="XP_062785888.1">
    <property type="nucleotide sequence ID" value="XM_062929837.1"/>
</dbReference>
<keyword evidence="2" id="KW-1185">Reference proteome</keyword>
<dbReference type="GeneID" id="87950181"/>
<dbReference type="Proteomes" id="UP001322277">
    <property type="component" value="Chromosome 9"/>
</dbReference>
<evidence type="ECO:0000313" key="2">
    <source>
        <dbReference type="Proteomes" id="UP001322277"/>
    </source>
</evidence>
<dbReference type="EMBL" id="CP137313">
    <property type="protein sequence ID" value="WQF88667.1"/>
    <property type="molecule type" value="Genomic_DNA"/>
</dbReference>
<organism evidence="1 2">
    <name type="scientific">Colletotrichum destructivum</name>
    <dbReference type="NCBI Taxonomy" id="34406"/>
    <lineage>
        <taxon>Eukaryota</taxon>
        <taxon>Fungi</taxon>
        <taxon>Dikarya</taxon>
        <taxon>Ascomycota</taxon>
        <taxon>Pezizomycotina</taxon>
        <taxon>Sordariomycetes</taxon>
        <taxon>Hypocreomycetidae</taxon>
        <taxon>Glomerellales</taxon>
        <taxon>Glomerellaceae</taxon>
        <taxon>Colletotrichum</taxon>
        <taxon>Colletotrichum destructivum species complex</taxon>
    </lineage>
</organism>
<evidence type="ECO:0000313" key="1">
    <source>
        <dbReference type="EMBL" id="WQF88667.1"/>
    </source>
</evidence>
<dbReference type="KEGG" id="cdet:87950181"/>
<proteinExistence type="predicted"/>
<gene>
    <name evidence="1" type="ORF">CDEST_13681</name>
</gene>
<name>A0AAX4IZV5_9PEZI</name>
<protein>
    <submittedName>
        <fullName evidence="1">Uncharacterized protein</fullName>
    </submittedName>
</protein>
<reference evidence="2" key="1">
    <citation type="journal article" date="2023" name="bioRxiv">
        <title>Complete genome of the Medicago anthracnose fungus, Colletotrichum destructivum, reveals a mini-chromosome-like region within a core chromosome.</title>
        <authorList>
            <person name="Lapalu N."/>
            <person name="Simon A."/>
            <person name="Lu A."/>
            <person name="Plaumann P.-L."/>
            <person name="Amselem J."/>
            <person name="Pigne S."/>
            <person name="Auger A."/>
            <person name="Koch C."/>
            <person name="Dallery J.-F."/>
            <person name="O'Connell R.J."/>
        </authorList>
    </citation>
    <scope>NUCLEOTIDE SEQUENCE [LARGE SCALE GENOMIC DNA]</scope>
    <source>
        <strain evidence="2">CBS 520.97</strain>
    </source>
</reference>
<sequence>MLRTRCKCQPSTCIVPQVPPLSYSDVAMLENRPCKQPGISQMKKRNAPLSSLFQRIRKVAWCLQLDKKVTCQYSVSVIISVRRKEHCSVIVHSEASLE</sequence>
<dbReference type="AlphaFoldDB" id="A0AAX4IZV5"/>